<dbReference type="InterPro" id="IPR011992">
    <property type="entry name" value="EF-hand-dom_pair"/>
</dbReference>
<evidence type="ECO:0000259" key="6">
    <source>
        <dbReference type="PROSITE" id="PS50222"/>
    </source>
</evidence>
<protein>
    <recommendedName>
        <fullName evidence="6">EF-hand domain-containing protein</fullName>
    </recommendedName>
</protein>
<organism evidence="7 8">
    <name type="scientific">Dibothriocephalus latus</name>
    <name type="common">Fish tapeworm</name>
    <name type="synonym">Diphyllobothrium latum</name>
    <dbReference type="NCBI Taxonomy" id="60516"/>
    <lineage>
        <taxon>Eukaryota</taxon>
        <taxon>Metazoa</taxon>
        <taxon>Spiralia</taxon>
        <taxon>Lophotrochozoa</taxon>
        <taxon>Platyhelminthes</taxon>
        <taxon>Cestoda</taxon>
        <taxon>Eucestoda</taxon>
        <taxon>Diphyllobothriidea</taxon>
        <taxon>Diphyllobothriidae</taxon>
        <taxon>Dibothriocephalus</taxon>
    </lineage>
</organism>
<dbReference type="InterPro" id="IPR029052">
    <property type="entry name" value="Metallo-depent_PP-like"/>
</dbReference>
<dbReference type="PANTHER" id="PTHR45668:SF3">
    <property type="entry name" value="SERINE_THREONINE-PROTEIN PHOSPHATASE RDGC"/>
    <property type="match status" value="1"/>
</dbReference>
<feature type="compositionally biased region" description="Polar residues" evidence="5">
    <location>
        <begin position="138"/>
        <end position="150"/>
    </location>
</feature>
<sequence length="375" mass="42265">MRIHHQILDLLWSDPQTASGCRPNLKRGGGSYFGPDVTSSRLSQMKMGLLVRSHECCPQGWKLDHEQSVLTIFSASNYYGQNTNMGAFIQLVSQRFYEFTPENKTPEHRTTILTPVEATALTEHTAKGPKPKSDDRSTSFSSQLLTSPPSDASKLFTRSTRRRKAKGNGTDRNIELVIQPKVVKFKTGKSGTEDRVDRNGSEDAAFQLLCKRLLAKKQELLDAFHIYDPEKTGEVSINQWCNVMVKVAGYNLPWRILRHALVASSVTNPNTHVIYLTMFDSRRHQNTKIMKKQALSDCYGDLDQMALIFKEFDNEGVALVSVKNFCATCEHLHSSQGKSFDAKAIEKIAFLIDFNNDGYIDFNEFVEAARLVTSE</sequence>
<keyword evidence="8" id="KW-1185">Reference proteome</keyword>
<evidence type="ECO:0000256" key="3">
    <source>
        <dbReference type="ARBA" id="ARBA00022837"/>
    </source>
</evidence>
<dbReference type="SMART" id="SM00054">
    <property type="entry name" value="EFh"/>
    <property type="match status" value="2"/>
</dbReference>
<reference evidence="7 8" key="1">
    <citation type="submission" date="2018-11" db="EMBL/GenBank/DDBJ databases">
        <authorList>
            <consortium name="Pathogen Informatics"/>
        </authorList>
    </citation>
    <scope>NUCLEOTIDE SEQUENCE [LARGE SCALE GENOMIC DNA]</scope>
</reference>
<name>A0A3P6TN56_DIBLA</name>
<feature type="domain" description="EF-hand" evidence="6">
    <location>
        <begin position="340"/>
        <end position="375"/>
    </location>
</feature>
<accession>A0A3P6TN56</accession>
<dbReference type="GO" id="GO:0005509">
    <property type="term" value="F:calcium ion binding"/>
    <property type="evidence" value="ECO:0007669"/>
    <property type="project" value="InterPro"/>
</dbReference>
<feature type="region of interest" description="Disordered" evidence="5">
    <location>
        <begin position="121"/>
        <end position="171"/>
    </location>
</feature>
<keyword evidence="4" id="KW-0464">Manganese</keyword>
<evidence type="ECO:0000256" key="4">
    <source>
        <dbReference type="ARBA" id="ARBA00023211"/>
    </source>
</evidence>
<evidence type="ECO:0000256" key="1">
    <source>
        <dbReference type="ARBA" id="ARBA00001936"/>
    </source>
</evidence>
<dbReference type="PROSITE" id="PS00018">
    <property type="entry name" value="EF_HAND_1"/>
    <property type="match status" value="1"/>
</dbReference>
<feature type="domain" description="EF-hand" evidence="6">
    <location>
        <begin position="215"/>
        <end position="250"/>
    </location>
</feature>
<dbReference type="SUPFAM" id="SSF47473">
    <property type="entry name" value="EF-hand"/>
    <property type="match status" value="1"/>
</dbReference>
<dbReference type="InterPro" id="IPR002048">
    <property type="entry name" value="EF_hand_dom"/>
</dbReference>
<gene>
    <name evidence="7" type="ORF">DILT_LOCUS3615</name>
</gene>
<dbReference type="PANTHER" id="PTHR45668">
    <property type="entry name" value="SERINE/THREONINE-PROTEIN PHOSPHATASE 5-RELATED"/>
    <property type="match status" value="1"/>
</dbReference>
<comment type="cofactor">
    <cofactor evidence="1">
        <name>Mn(2+)</name>
        <dbReference type="ChEBI" id="CHEBI:29035"/>
    </cofactor>
</comment>
<dbReference type="OrthoDB" id="442428at2759"/>
<keyword evidence="3" id="KW-0106">Calcium</keyword>
<proteinExistence type="predicted"/>
<evidence type="ECO:0000256" key="5">
    <source>
        <dbReference type="SAM" id="MobiDB-lite"/>
    </source>
</evidence>
<dbReference type="Gene3D" id="1.10.238.10">
    <property type="entry name" value="EF-hand"/>
    <property type="match status" value="1"/>
</dbReference>
<dbReference type="SUPFAM" id="SSF56300">
    <property type="entry name" value="Metallo-dependent phosphatases"/>
    <property type="match status" value="1"/>
</dbReference>
<evidence type="ECO:0000313" key="7">
    <source>
        <dbReference type="EMBL" id="VDK84703.1"/>
    </source>
</evidence>
<dbReference type="Gene3D" id="3.60.21.10">
    <property type="match status" value="1"/>
</dbReference>
<dbReference type="Pfam" id="PF13499">
    <property type="entry name" value="EF-hand_7"/>
    <property type="match status" value="1"/>
</dbReference>
<dbReference type="InterPro" id="IPR051134">
    <property type="entry name" value="PPP_phosphatase"/>
</dbReference>
<dbReference type="AlphaFoldDB" id="A0A3P6TN56"/>
<dbReference type="PROSITE" id="PS50222">
    <property type="entry name" value="EF_HAND_2"/>
    <property type="match status" value="2"/>
</dbReference>
<dbReference type="EMBL" id="UYRU01043973">
    <property type="protein sequence ID" value="VDK84703.1"/>
    <property type="molecule type" value="Genomic_DNA"/>
</dbReference>
<dbReference type="Proteomes" id="UP000281553">
    <property type="component" value="Unassembled WGS sequence"/>
</dbReference>
<evidence type="ECO:0000313" key="8">
    <source>
        <dbReference type="Proteomes" id="UP000281553"/>
    </source>
</evidence>
<evidence type="ECO:0000256" key="2">
    <source>
        <dbReference type="ARBA" id="ARBA00022723"/>
    </source>
</evidence>
<keyword evidence="2" id="KW-0479">Metal-binding</keyword>
<dbReference type="InterPro" id="IPR018247">
    <property type="entry name" value="EF_Hand_1_Ca_BS"/>
</dbReference>